<dbReference type="eggNOG" id="COG1398">
    <property type="taxonomic scope" value="Bacteria"/>
</dbReference>
<evidence type="ECO:0000256" key="10">
    <source>
        <dbReference type="SAM" id="Phobius"/>
    </source>
</evidence>
<comment type="subcellular location">
    <subcellularLocation>
        <location evidence="1">Membrane</location>
        <topology evidence="1">Multi-pass membrane protein</topology>
    </subcellularLocation>
</comment>
<evidence type="ECO:0000256" key="1">
    <source>
        <dbReference type="ARBA" id="ARBA00004141"/>
    </source>
</evidence>
<evidence type="ECO:0000259" key="11">
    <source>
        <dbReference type="Pfam" id="PF00487"/>
    </source>
</evidence>
<dbReference type="Pfam" id="PF00487">
    <property type="entry name" value="FA_desaturase"/>
    <property type="match status" value="1"/>
</dbReference>
<feature type="transmembrane region" description="Helical" evidence="10">
    <location>
        <begin position="142"/>
        <end position="164"/>
    </location>
</feature>
<accession>M1LWA7</accession>
<feature type="domain" description="Transposase IS204/IS1001/IS1096/IS1165 DDE" evidence="12">
    <location>
        <begin position="274"/>
        <end position="397"/>
    </location>
</feature>
<gene>
    <name evidence="13" type="ORF">CDEE_0481</name>
</gene>
<dbReference type="RefSeq" id="WP_015238642.1">
    <property type="nucleotide sequence ID" value="NC_020283.1"/>
</dbReference>
<dbReference type="InterPro" id="IPR015876">
    <property type="entry name" value="Acyl-CoA_DS"/>
</dbReference>
<evidence type="ECO:0000256" key="5">
    <source>
        <dbReference type="ARBA" id="ARBA00022989"/>
    </source>
</evidence>
<name>M1LWA7_9PROT</name>
<dbReference type="CDD" id="cd03505">
    <property type="entry name" value="Delta9-FADS-like"/>
    <property type="match status" value="1"/>
</dbReference>
<evidence type="ECO:0000256" key="4">
    <source>
        <dbReference type="ARBA" id="ARBA00022832"/>
    </source>
</evidence>
<evidence type="ECO:0000256" key="3">
    <source>
        <dbReference type="ARBA" id="ARBA00022692"/>
    </source>
</evidence>
<dbReference type="GO" id="GO:0016020">
    <property type="term" value="C:membrane"/>
    <property type="evidence" value="ECO:0007669"/>
    <property type="project" value="UniProtKB-SubCell"/>
</dbReference>
<organism evidence="13 14">
    <name type="scientific">Candidatus Kinetoplastidibacterium crithidiae TCC036E</name>
    <dbReference type="NCBI Taxonomy" id="1208918"/>
    <lineage>
        <taxon>Bacteria</taxon>
        <taxon>Pseudomonadati</taxon>
        <taxon>Pseudomonadota</taxon>
        <taxon>Betaproteobacteria</taxon>
        <taxon>Candidatus Kinetoplastidibacterium</taxon>
    </lineage>
</organism>
<dbReference type="AlphaFoldDB" id="M1LWA7"/>
<dbReference type="GO" id="GO:0006631">
    <property type="term" value="P:fatty acid metabolic process"/>
    <property type="evidence" value="ECO:0007669"/>
    <property type="project" value="UniProtKB-KW"/>
</dbReference>
<dbReference type="Proteomes" id="UP000011686">
    <property type="component" value="Chromosome"/>
</dbReference>
<evidence type="ECO:0000256" key="9">
    <source>
        <dbReference type="ARBA" id="ARBA00023136"/>
    </source>
</evidence>
<comment type="similarity">
    <text evidence="2">Belongs to the fatty acid desaturase type 2 family.</text>
</comment>
<keyword evidence="7" id="KW-0408">Iron</keyword>
<evidence type="ECO:0000256" key="8">
    <source>
        <dbReference type="ARBA" id="ARBA00023098"/>
    </source>
</evidence>
<dbReference type="PATRIC" id="fig|1208918.3.peg.222"/>
<evidence type="ECO:0000256" key="2">
    <source>
        <dbReference type="ARBA" id="ARBA00008749"/>
    </source>
</evidence>
<dbReference type="STRING" id="1208918.CDEE_0481"/>
<feature type="domain" description="Fatty acid desaturase" evidence="11">
    <location>
        <begin position="20"/>
        <end position="220"/>
    </location>
</feature>
<dbReference type="KEGG" id="kct:CDEE_0481"/>
<evidence type="ECO:0000256" key="7">
    <source>
        <dbReference type="ARBA" id="ARBA00023004"/>
    </source>
</evidence>
<dbReference type="InterPro" id="IPR002560">
    <property type="entry name" value="Transposase_DDE"/>
</dbReference>
<keyword evidence="14" id="KW-1185">Reference proteome</keyword>
<feature type="transmembrane region" description="Helical" evidence="10">
    <location>
        <begin position="20"/>
        <end position="39"/>
    </location>
</feature>
<keyword evidence="9 10" id="KW-0472">Membrane</keyword>
<keyword evidence="3 10" id="KW-0812">Transmembrane</keyword>
<dbReference type="InterPro" id="IPR005804">
    <property type="entry name" value="FA_desaturase_dom"/>
</dbReference>
<dbReference type="Pfam" id="PF01610">
    <property type="entry name" value="DDE_Tnp_ISL3"/>
    <property type="match status" value="1"/>
</dbReference>
<dbReference type="PANTHER" id="PTHR11351">
    <property type="entry name" value="ACYL-COA DESATURASE"/>
    <property type="match status" value="1"/>
</dbReference>
<keyword evidence="4" id="KW-0276">Fatty acid metabolism</keyword>
<dbReference type="GO" id="GO:0004768">
    <property type="term" value="F:stearoyl-CoA 9-desaturase activity"/>
    <property type="evidence" value="ECO:0007669"/>
    <property type="project" value="UniProtKB-EC"/>
</dbReference>
<dbReference type="EC" id="1.14.19.1" evidence="13"/>
<proteinExistence type="inferred from homology"/>
<dbReference type="PANTHER" id="PTHR11351:SF33">
    <property type="entry name" value="DELTA-9 FATTY ACID DESATURASE, DESA"/>
    <property type="match status" value="1"/>
</dbReference>
<feature type="transmembrane region" description="Helical" evidence="10">
    <location>
        <begin position="170"/>
        <end position="187"/>
    </location>
</feature>
<keyword evidence="6 13" id="KW-0560">Oxidoreductase</keyword>
<evidence type="ECO:0000256" key="6">
    <source>
        <dbReference type="ARBA" id="ARBA00023002"/>
    </source>
</evidence>
<protein>
    <submittedName>
        <fullName evidence="13">Stearoyl-CoA desaturase (Delta-9 desaturase)</fullName>
        <ecNumber evidence="13">1.14.19.1</ecNumber>
    </submittedName>
</protein>
<evidence type="ECO:0000259" key="12">
    <source>
        <dbReference type="Pfam" id="PF01610"/>
    </source>
</evidence>
<evidence type="ECO:0000313" key="13">
    <source>
        <dbReference type="EMBL" id="AGF47524.1"/>
    </source>
</evidence>
<sequence length="400" mass="46397">MDKIISFISSGFTQASALQVLMFTLFVTHITIIGVTVFLHRSQAHRALDLHPVIMHFFRFWLWMTTGMITKEWVAIHRKHHAKCEREGDPHSPMIYGIWKVFFQGAELYREEAANIDTLSRFGRGTPDDWIERNIYSKHSSLGILIMLFIDIFLFGVLGLSVWAVQMAWIPFWAAGVVNGMGHYFGYRNFASPDTSTNLFPIGFIISGEELHNNHHAFATSAKFSSKWYEFDLGWCYINIMRFFRLAKIKKIAPKLVLSNYDRNIDLSTLHGVIVHRYELMTQYADIIKDVVHQELKELKKYSCSDSRYERLKSINSYLYKHESIMQPKQLAEVDNVVSSSKSLFVLIQMRRDLGRIWEGSSLTSDQLVLHLKSWCDRAKNSEVCGLQKFASKLNRYSIV</sequence>
<keyword evidence="5 10" id="KW-1133">Transmembrane helix</keyword>
<evidence type="ECO:0000313" key="14">
    <source>
        <dbReference type="Proteomes" id="UP000011686"/>
    </source>
</evidence>
<dbReference type="EMBL" id="CP003804">
    <property type="protein sequence ID" value="AGF47524.1"/>
    <property type="molecule type" value="Genomic_DNA"/>
</dbReference>
<keyword evidence="8" id="KW-0443">Lipid metabolism</keyword>
<dbReference type="HOGENOM" id="CLU_062181_0_0_4"/>
<reference evidence="13 14" key="1">
    <citation type="journal article" date="2013" name="Genome Biol. Evol.">
        <title>Genome evolution and phylogenomic analysis of candidatus kinetoplastibacterium, the betaproteobacterial endosymbionts of strigomonas and angomonas.</title>
        <authorList>
            <person name="Alves J.M."/>
            <person name="Serrano M.G."/>
            <person name="Maia da Silva F."/>
            <person name="Voegtly L.J."/>
            <person name="Matveyev A.V."/>
            <person name="Teixeira M.M."/>
            <person name="Camargo E.P."/>
            <person name="Buck G.A."/>
        </authorList>
    </citation>
    <scope>NUCLEOTIDE SEQUENCE [LARGE SCALE GENOMIC DNA]</scope>
    <source>
        <strain evidence="13 14">TCC036E</strain>
    </source>
</reference>